<dbReference type="InterPro" id="IPR003726">
    <property type="entry name" value="HCY_dom"/>
</dbReference>
<dbReference type="GO" id="GO:0008898">
    <property type="term" value="F:S-adenosylmethionine-homocysteine S-methyltransferase activity"/>
    <property type="evidence" value="ECO:0007669"/>
    <property type="project" value="TreeGrafter"/>
</dbReference>
<sequence>MSFKEALKKSVLVQDGALGTQLEALIPLDDPHSVKGSPLWSTNALLYSPELISSIHKQYVEAGADMIITATYQASPQTLSKYENMDLAQAKKVWTKSVECALEATRTHPEKKIFIGGSIGPYGAYLANGAEYSGDYGEISSDQLMDYHRDIVRFYAETKEVDVIAFETVPNFAEVQAIFSLIEQIFNANLHKEFYVSLSCKDADHLVDGTPLEQVIRYILSKKSSQISDNLVGIGCNCVPFEIVSDFIETVNRVCQNNGSEQLSLLVYPNLGFEPTDTANYAFRSSTEKWASSVAKWALYSNVRVIGGCCSTGPAEIAQIKNVVEKIRS</sequence>
<evidence type="ECO:0000313" key="9">
    <source>
        <dbReference type="Proteomes" id="UP000195602"/>
    </source>
</evidence>
<evidence type="ECO:0000256" key="4">
    <source>
        <dbReference type="ARBA" id="ARBA00022833"/>
    </source>
</evidence>
<dbReference type="GO" id="GO:0033528">
    <property type="term" value="P:S-methylmethionine cycle"/>
    <property type="evidence" value="ECO:0007669"/>
    <property type="project" value="TreeGrafter"/>
</dbReference>
<dbReference type="PANTHER" id="PTHR46015">
    <property type="entry name" value="ZGC:172121"/>
    <property type="match status" value="1"/>
</dbReference>
<dbReference type="InterPro" id="IPR036589">
    <property type="entry name" value="HCY_dom_sf"/>
</dbReference>
<dbReference type="GO" id="GO:0032259">
    <property type="term" value="P:methylation"/>
    <property type="evidence" value="ECO:0007669"/>
    <property type="project" value="UniProtKB-KW"/>
</dbReference>
<dbReference type="PIRSF" id="PIRSF037505">
    <property type="entry name" value="Betaine_HMT"/>
    <property type="match status" value="1"/>
</dbReference>
<evidence type="ECO:0000256" key="5">
    <source>
        <dbReference type="PIRSR" id="PIRSR037505-2"/>
    </source>
</evidence>
<dbReference type="Pfam" id="PF02574">
    <property type="entry name" value="S-methyl_trans"/>
    <property type="match status" value="1"/>
</dbReference>
<name>A0AA91Q0A1_CLALS</name>
<dbReference type="GO" id="GO:0009086">
    <property type="term" value="P:methionine biosynthetic process"/>
    <property type="evidence" value="ECO:0007669"/>
    <property type="project" value="InterPro"/>
</dbReference>
<reference evidence="8 9" key="1">
    <citation type="submission" date="2017-04" db="EMBL/GenBank/DDBJ databases">
        <title>Draft genome of the yeast Clavispora lusitaniae type strain CBS 6936.</title>
        <authorList>
            <person name="Durrens P."/>
            <person name="Klopp C."/>
            <person name="Biteau N."/>
            <person name="Fitton-Ouhabi V."/>
            <person name="Dementhon K."/>
            <person name="Accoceberry I."/>
            <person name="Sherman D.J."/>
            <person name="Noel T."/>
        </authorList>
    </citation>
    <scope>NUCLEOTIDE SEQUENCE [LARGE SCALE GENOMIC DNA]</scope>
    <source>
        <strain evidence="8 9">CBS 6936</strain>
    </source>
</reference>
<keyword evidence="1 6" id="KW-0489">Methyltransferase</keyword>
<feature type="binding site" evidence="6">
    <location>
        <position position="310"/>
    </location>
    <ligand>
        <name>Zn(2+)</name>
        <dbReference type="ChEBI" id="CHEBI:29105"/>
    </ligand>
</feature>
<dbReference type="KEGG" id="clus:A9F13_09g01870"/>
<protein>
    <submittedName>
        <fullName evidence="8">S-adenosylmethionine-homocysteine S-methyltransferase</fullName>
    </submittedName>
</protein>
<evidence type="ECO:0000256" key="3">
    <source>
        <dbReference type="ARBA" id="ARBA00022723"/>
    </source>
</evidence>
<feature type="binding site" evidence="6">
    <location>
        <position position="238"/>
    </location>
    <ligand>
        <name>Zn(2+)</name>
        <dbReference type="ChEBI" id="CHEBI:29105"/>
    </ligand>
</feature>
<keyword evidence="4 5" id="KW-0862">Zinc</keyword>
<keyword evidence="3 5" id="KW-0479">Metal-binding</keyword>
<accession>A0AA91Q0A1</accession>
<dbReference type="InterPro" id="IPR017226">
    <property type="entry name" value="BHMT-like"/>
</dbReference>
<keyword evidence="2 6" id="KW-0808">Transferase</keyword>
<dbReference type="Proteomes" id="UP000195602">
    <property type="component" value="Unassembled WGS sequence"/>
</dbReference>
<feature type="domain" description="Hcy-binding" evidence="7">
    <location>
        <begin position="1"/>
        <end position="324"/>
    </location>
</feature>
<feature type="binding site" evidence="5">
    <location>
        <position position="236"/>
    </location>
    <ligand>
        <name>Zn(2+)</name>
        <dbReference type="ChEBI" id="CHEBI:29105"/>
    </ligand>
</feature>
<evidence type="ECO:0000259" key="7">
    <source>
        <dbReference type="PROSITE" id="PS50970"/>
    </source>
</evidence>
<gene>
    <name evidence="8" type="ORF">A9F13_09g01870</name>
</gene>
<dbReference type="Gene3D" id="3.20.20.330">
    <property type="entry name" value="Homocysteine-binding-like domain"/>
    <property type="match status" value="1"/>
</dbReference>
<dbReference type="GO" id="GO:0008270">
    <property type="term" value="F:zinc ion binding"/>
    <property type="evidence" value="ECO:0007669"/>
    <property type="project" value="InterPro"/>
</dbReference>
<dbReference type="AlphaFoldDB" id="A0AA91Q0A1"/>
<dbReference type="EMBL" id="LYUB02000009">
    <property type="protein sequence ID" value="OVF08248.1"/>
    <property type="molecule type" value="Genomic_DNA"/>
</dbReference>
<evidence type="ECO:0000256" key="6">
    <source>
        <dbReference type="PROSITE-ProRule" id="PRU00333"/>
    </source>
</evidence>
<dbReference type="PANTHER" id="PTHR46015:SF1">
    <property type="entry name" value="HOMOCYSTEINE S-METHYLTRANSFERASE-LIKE ISOFORM 1"/>
    <property type="match status" value="1"/>
</dbReference>
<comment type="caution">
    <text evidence="8">The sequence shown here is derived from an EMBL/GenBank/DDBJ whole genome shotgun (WGS) entry which is preliminary data.</text>
</comment>
<proteinExistence type="predicted"/>
<evidence type="ECO:0000313" key="8">
    <source>
        <dbReference type="EMBL" id="OVF08248.1"/>
    </source>
</evidence>
<feature type="binding site" evidence="6">
    <location>
        <position position="309"/>
    </location>
    <ligand>
        <name>Zn(2+)</name>
        <dbReference type="ChEBI" id="CHEBI:29105"/>
    </ligand>
</feature>
<dbReference type="SUPFAM" id="SSF82282">
    <property type="entry name" value="Homocysteine S-methyltransferase"/>
    <property type="match status" value="1"/>
</dbReference>
<evidence type="ECO:0000256" key="1">
    <source>
        <dbReference type="ARBA" id="ARBA00022603"/>
    </source>
</evidence>
<dbReference type="PROSITE" id="PS50970">
    <property type="entry name" value="HCY"/>
    <property type="match status" value="1"/>
</dbReference>
<organism evidence="8 9">
    <name type="scientific">Clavispora lusitaniae</name>
    <name type="common">Candida lusitaniae</name>
    <dbReference type="NCBI Taxonomy" id="36911"/>
    <lineage>
        <taxon>Eukaryota</taxon>
        <taxon>Fungi</taxon>
        <taxon>Dikarya</taxon>
        <taxon>Ascomycota</taxon>
        <taxon>Saccharomycotina</taxon>
        <taxon>Pichiomycetes</taxon>
        <taxon>Metschnikowiaceae</taxon>
        <taxon>Clavispora</taxon>
    </lineage>
</organism>
<evidence type="ECO:0000256" key="2">
    <source>
        <dbReference type="ARBA" id="ARBA00022679"/>
    </source>
</evidence>
<dbReference type="InterPro" id="IPR051486">
    <property type="entry name" value="Hcy_S-methyltransferase"/>
</dbReference>
<comment type="cofactor">
    <cofactor evidence="5">
        <name>Zn(2+)</name>
        <dbReference type="ChEBI" id="CHEBI:29105"/>
    </cofactor>
    <text evidence="5">Binds 1 zinc ion per subunit.</text>
</comment>
<dbReference type="NCBIfam" id="NF007020">
    <property type="entry name" value="PRK09485.1"/>
    <property type="match status" value="1"/>
</dbReference>